<gene>
    <name evidence="2" type="ORF">DB32_004663</name>
</gene>
<dbReference type="InterPro" id="IPR046157">
    <property type="entry name" value="DUF6159"/>
</dbReference>
<feature type="transmembrane region" description="Helical" evidence="1">
    <location>
        <begin position="186"/>
        <end position="210"/>
    </location>
</feature>
<keyword evidence="1" id="KW-1133">Transmembrane helix</keyword>
<feature type="transmembrane region" description="Helical" evidence="1">
    <location>
        <begin position="107"/>
        <end position="125"/>
    </location>
</feature>
<proteinExistence type="predicted"/>
<dbReference type="EMBL" id="CP011125">
    <property type="protein sequence ID" value="AKF07514.1"/>
    <property type="molecule type" value="Genomic_DNA"/>
</dbReference>
<sequence length="284" mass="30741">MTMGSFFRVFGFMGQVLGMVKDNPKLLTPVALNLAIAVPVNILFALVLAFTPVEWQYTVGYLFTVVGLTALYFIDYFCGGLTASMVYDQVTTGTAGIGPAFSRTLRASPGILVFAVVSAIFDFLSNLASQRQGIMRLVGPMILGVIRMIWTTATYVIMPALVVEQQGFFAALKRSKALMENDPTQVGVGVVGMGLVSWLLSAVTIVPAYAAYSWLAMNVHPAAGILVFFTLTNTFWAVSGYLKGVYYTCFYLWAVECERNRSASPQLAPAPLRNVIGGLEAGAY</sequence>
<feature type="transmembrane region" description="Helical" evidence="1">
    <location>
        <begin position="26"/>
        <end position="49"/>
    </location>
</feature>
<feature type="transmembrane region" description="Helical" evidence="1">
    <location>
        <begin position="137"/>
        <end position="158"/>
    </location>
</feature>
<dbReference type="KEGG" id="samy:DB32_004663"/>
<feature type="transmembrane region" description="Helical" evidence="1">
    <location>
        <begin position="61"/>
        <end position="87"/>
    </location>
</feature>
<organism evidence="2 3">
    <name type="scientific">Sandaracinus amylolyticus</name>
    <dbReference type="NCBI Taxonomy" id="927083"/>
    <lineage>
        <taxon>Bacteria</taxon>
        <taxon>Pseudomonadati</taxon>
        <taxon>Myxococcota</taxon>
        <taxon>Polyangia</taxon>
        <taxon>Polyangiales</taxon>
        <taxon>Sandaracinaceae</taxon>
        <taxon>Sandaracinus</taxon>
    </lineage>
</organism>
<keyword evidence="1" id="KW-0812">Transmembrane</keyword>
<name>A0A0F6SFT7_9BACT</name>
<dbReference type="Pfam" id="PF19656">
    <property type="entry name" value="DUF6159"/>
    <property type="match status" value="1"/>
</dbReference>
<protein>
    <submittedName>
        <fullName evidence="2">Uncharacterized protein</fullName>
    </submittedName>
</protein>
<keyword evidence="1" id="KW-0472">Membrane</keyword>
<reference evidence="2 3" key="1">
    <citation type="submission" date="2015-03" db="EMBL/GenBank/DDBJ databases">
        <title>Genome assembly of Sandaracinus amylolyticus DSM 53668.</title>
        <authorList>
            <person name="Sharma G."/>
            <person name="Subramanian S."/>
        </authorList>
    </citation>
    <scope>NUCLEOTIDE SEQUENCE [LARGE SCALE GENOMIC DNA]</scope>
    <source>
        <strain evidence="2 3">DSM 53668</strain>
    </source>
</reference>
<feature type="transmembrane region" description="Helical" evidence="1">
    <location>
        <begin position="222"/>
        <end position="242"/>
    </location>
</feature>
<evidence type="ECO:0000256" key="1">
    <source>
        <dbReference type="SAM" id="Phobius"/>
    </source>
</evidence>
<dbReference type="STRING" id="927083.DB32_004663"/>
<dbReference type="AlphaFoldDB" id="A0A0F6SFT7"/>
<evidence type="ECO:0000313" key="3">
    <source>
        <dbReference type="Proteomes" id="UP000034883"/>
    </source>
</evidence>
<accession>A0A0F6SFT7</accession>
<evidence type="ECO:0000313" key="2">
    <source>
        <dbReference type="EMBL" id="AKF07514.1"/>
    </source>
</evidence>
<keyword evidence="3" id="KW-1185">Reference proteome</keyword>
<dbReference type="Proteomes" id="UP000034883">
    <property type="component" value="Chromosome"/>
</dbReference>